<evidence type="ECO:0000313" key="2">
    <source>
        <dbReference type="Proteomes" id="UP000789508"/>
    </source>
</evidence>
<proteinExistence type="predicted"/>
<dbReference type="EMBL" id="CAJVPS010015433">
    <property type="protein sequence ID" value="CAG8686645.1"/>
    <property type="molecule type" value="Genomic_DNA"/>
</dbReference>
<dbReference type="Proteomes" id="UP000789508">
    <property type="component" value="Unassembled WGS sequence"/>
</dbReference>
<gene>
    <name evidence="1" type="ORF">ALEPTO_LOCUS11046</name>
</gene>
<sequence>MTQISAGTIKFRNFAWNQCGYPNLPLIFLLANGHKLHALIDGLNGFASTTNTTDLTPAEITEIGKSTH</sequence>
<evidence type="ECO:0000313" key="1">
    <source>
        <dbReference type="EMBL" id="CAG8686645.1"/>
    </source>
</evidence>
<reference evidence="1" key="1">
    <citation type="submission" date="2021-06" db="EMBL/GenBank/DDBJ databases">
        <authorList>
            <person name="Kallberg Y."/>
            <person name="Tangrot J."/>
            <person name="Rosling A."/>
        </authorList>
    </citation>
    <scope>NUCLEOTIDE SEQUENCE</scope>
    <source>
        <strain evidence="1">FL130A</strain>
    </source>
</reference>
<dbReference type="AlphaFoldDB" id="A0A9N9ERK1"/>
<comment type="caution">
    <text evidence="1">The sequence shown here is derived from an EMBL/GenBank/DDBJ whole genome shotgun (WGS) entry which is preliminary data.</text>
</comment>
<name>A0A9N9ERK1_9GLOM</name>
<protein>
    <submittedName>
        <fullName evidence="1">1388_t:CDS:1</fullName>
    </submittedName>
</protein>
<organism evidence="1 2">
    <name type="scientific">Ambispora leptoticha</name>
    <dbReference type="NCBI Taxonomy" id="144679"/>
    <lineage>
        <taxon>Eukaryota</taxon>
        <taxon>Fungi</taxon>
        <taxon>Fungi incertae sedis</taxon>
        <taxon>Mucoromycota</taxon>
        <taxon>Glomeromycotina</taxon>
        <taxon>Glomeromycetes</taxon>
        <taxon>Archaeosporales</taxon>
        <taxon>Ambisporaceae</taxon>
        <taxon>Ambispora</taxon>
    </lineage>
</organism>
<keyword evidence="2" id="KW-1185">Reference proteome</keyword>
<accession>A0A9N9ERK1</accession>